<evidence type="ECO:0000256" key="1">
    <source>
        <dbReference type="ARBA" id="ARBA00023125"/>
    </source>
</evidence>
<proteinExistence type="predicted"/>
<dbReference type="RefSeq" id="WP_380022089.1">
    <property type="nucleotide sequence ID" value="NZ_JBHSHD010000010.1"/>
</dbReference>
<dbReference type="SUPFAM" id="SSF48452">
    <property type="entry name" value="TPR-like"/>
    <property type="match status" value="1"/>
</dbReference>
<feature type="transmembrane region" description="Helical" evidence="4">
    <location>
        <begin position="143"/>
        <end position="163"/>
    </location>
</feature>
<feature type="domain" description="OmpR/PhoB-type" evidence="5">
    <location>
        <begin position="1"/>
        <end position="99"/>
    </location>
</feature>
<dbReference type="InterPro" id="IPR016032">
    <property type="entry name" value="Sig_transdc_resp-reg_C-effctor"/>
</dbReference>
<dbReference type="Proteomes" id="UP001595886">
    <property type="component" value="Unassembled WGS sequence"/>
</dbReference>
<dbReference type="CDD" id="cd00383">
    <property type="entry name" value="trans_reg_C"/>
    <property type="match status" value="1"/>
</dbReference>
<evidence type="ECO:0000313" key="7">
    <source>
        <dbReference type="Proteomes" id="UP001595886"/>
    </source>
</evidence>
<keyword evidence="7" id="KW-1185">Reference proteome</keyword>
<feature type="DNA-binding region" description="OmpR/PhoB-type" evidence="2">
    <location>
        <begin position="1"/>
        <end position="99"/>
    </location>
</feature>
<keyword evidence="4" id="KW-0472">Membrane</keyword>
<evidence type="ECO:0000313" key="6">
    <source>
        <dbReference type="EMBL" id="MFC4821821.1"/>
    </source>
</evidence>
<evidence type="ECO:0000256" key="2">
    <source>
        <dbReference type="PROSITE-ProRule" id="PRU01091"/>
    </source>
</evidence>
<keyword evidence="1 2" id="KW-0238">DNA-binding</keyword>
<feature type="region of interest" description="Disordered" evidence="3">
    <location>
        <begin position="115"/>
        <end position="135"/>
    </location>
</feature>
<keyword evidence="4" id="KW-1133">Transmembrane helix</keyword>
<dbReference type="SMART" id="SM00862">
    <property type="entry name" value="Trans_reg_C"/>
    <property type="match status" value="1"/>
</dbReference>
<organism evidence="6 7">
    <name type="scientific">Dokdonella ginsengisoli</name>
    <dbReference type="NCBI Taxonomy" id="363846"/>
    <lineage>
        <taxon>Bacteria</taxon>
        <taxon>Pseudomonadati</taxon>
        <taxon>Pseudomonadota</taxon>
        <taxon>Gammaproteobacteria</taxon>
        <taxon>Lysobacterales</taxon>
        <taxon>Rhodanobacteraceae</taxon>
        <taxon>Dokdonella</taxon>
    </lineage>
</organism>
<evidence type="ECO:0000256" key="3">
    <source>
        <dbReference type="SAM" id="MobiDB-lite"/>
    </source>
</evidence>
<keyword evidence="4" id="KW-0812">Transmembrane</keyword>
<dbReference type="InterPro" id="IPR036388">
    <property type="entry name" value="WH-like_DNA-bd_sf"/>
</dbReference>
<dbReference type="SUPFAM" id="SSF46894">
    <property type="entry name" value="C-terminal effector domain of the bipartite response regulators"/>
    <property type="match status" value="1"/>
</dbReference>
<gene>
    <name evidence="6" type="ORF">ACFO6Q_15950</name>
</gene>
<reference evidence="7" key="1">
    <citation type="journal article" date="2019" name="Int. J. Syst. Evol. Microbiol.">
        <title>The Global Catalogue of Microorganisms (GCM) 10K type strain sequencing project: providing services to taxonomists for standard genome sequencing and annotation.</title>
        <authorList>
            <consortium name="The Broad Institute Genomics Platform"/>
            <consortium name="The Broad Institute Genome Sequencing Center for Infectious Disease"/>
            <person name="Wu L."/>
            <person name="Ma J."/>
        </authorList>
    </citation>
    <scope>NUCLEOTIDE SEQUENCE [LARGE SCALE GENOMIC DNA]</scope>
    <source>
        <strain evidence="7">CCUG 30340</strain>
    </source>
</reference>
<sequence length="791" mass="84151">MPQLRFERFLLDPARRELRRDDELLNLPPKVFDCIAYLAEHRERAVGRDELIAAVWGRTEVADNLLDQIMLRARRALGDTDGERRVIRTVPRFGFSWVAPTVAVEDAADGPLMPDAAAPDVPAAAPDEAPARATPPRAGARRWFAAAALLLVLAGAGAAIRYATVSRTAPPTAASARLGLLLPVTIEGEARYAWARLGAMDLIADRLRGSGQPMLPSDNVIALLRGRGDAPVDAAAAQELAQSTAAGLVLDAQAQQSGGYWRVSVRSLHGRDPPLLAEGEARDLLEATRAAADRTARALGLTPPADGDLLPPRERALAGLLQQVDAARLADQPDTARALLDSLDTEQRALPDVRSRRAAVDFQSGHLDAAQKEYEDLLGAASVADDPLRHARVLNGLGNIFLRRDDYPAVERIAEQSIALLGALTPSVELGNAFVGRAISRSAQFRFDEAVADFAQGRVVFESTGDRFGIARVDANLGILEARRERYAEALPLLEGSAERLATFHDLSSELFVRVAASYAHLALLDPAAALAGEPRLRGLVARERNPQYARYASLARVDALDANGRIAQARTLLRGVIDEAGASGDEPLLGSARIIAARMALAAGDAPEAARLSAAALEKTWEAETPRERAGAWLVQIRAQIVQGSAQAAANAAKMSEWAGADEASAPRLFAALAAAEQAAAAGEQAAAGAAYERALAQAAAARVPEDLLEVCGSYAQWLIRGGDLARAGAVAARVASWAPRSYDAALLQLRLYHALGQPAPTRNAMAQVRRLAGERVLPPALEDEATVKR</sequence>
<comment type="caution">
    <text evidence="6">The sequence shown here is derived from an EMBL/GenBank/DDBJ whole genome shotgun (WGS) entry which is preliminary data.</text>
</comment>
<evidence type="ECO:0000256" key="4">
    <source>
        <dbReference type="SAM" id="Phobius"/>
    </source>
</evidence>
<evidence type="ECO:0000259" key="5">
    <source>
        <dbReference type="PROSITE" id="PS51755"/>
    </source>
</evidence>
<protein>
    <submittedName>
        <fullName evidence="6">Winged helix-turn-helix domain-containing protein</fullName>
    </submittedName>
</protein>
<dbReference type="EMBL" id="JBHSHD010000010">
    <property type="protein sequence ID" value="MFC4821821.1"/>
    <property type="molecule type" value="Genomic_DNA"/>
</dbReference>
<dbReference type="InterPro" id="IPR011990">
    <property type="entry name" value="TPR-like_helical_dom_sf"/>
</dbReference>
<accession>A0ABV9QYF7</accession>
<dbReference type="Pfam" id="PF00486">
    <property type="entry name" value="Trans_reg_C"/>
    <property type="match status" value="1"/>
</dbReference>
<dbReference type="Gene3D" id="1.10.10.10">
    <property type="entry name" value="Winged helix-like DNA-binding domain superfamily/Winged helix DNA-binding domain"/>
    <property type="match status" value="1"/>
</dbReference>
<dbReference type="Gene3D" id="1.25.40.10">
    <property type="entry name" value="Tetratricopeptide repeat domain"/>
    <property type="match status" value="1"/>
</dbReference>
<dbReference type="PROSITE" id="PS51755">
    <property type="entry name" value="OMPR_PHOB"/>
    <property type="match status" value="1"/>
</dbReference>
<dbReference type="InterPro" id="IPR001867">
    <property type="entry name" value="OmpR/PhoB-type_DNA-bd"/>
</dbReference>
<name>A0ABV9QYF7_9GAMM</name>